<organism evidence="4 5">
    <name type="scientific">Occultella aeris</name>
    <dbReference type="NCBI Taxonomy" id="2761496"/>
    <lineage>
        <taxon>Bacteria</taxon>
        <taxon>Bacillati</taxon>
        <taxon>Actinomycetota</taxon>
        <taxon>Actinomycetes</taxon>
        <taxon>Micrococcales</taxon>
        <taxon>Ruaniaceae</taxon>
        <taxon>Occultella</taxon>
    </lineage>
</organism>
<name>A0A7M4DIJ3_9MICO</name>
<protein>
    <submittedName>
        <fullName evidence="4">Non-heme bromoperoxidase BpoC</fullName>
        <ecNumber evidence="4">1.11.1.18</ecNumber>
    </submittedName>
</protein>
<evidence type="ECO:0000259" key="3">
    <source>
        <dbReference type="Pfam" id="PF04101"/>
    </source>
</evidence>
<dbReference type="InterPro" id="IPR007235">
    <property type="entry name" value="Glyco_trans_28_C"/>
</dbReference>
<dbReference type="InterPro" id="IPR050471">
    <property type="entry name" value="AB_hydrolase"/>
</dbReference>
<dbReference type="InterPro" id="IPR029058">
    <property type="entry name" value="AB_hydrolase_fold"/>
</dbReference>
<dbReference type="Gene3D" id="3.40.50.2000">
    <property type="entry name" value="Glycogen Phosphorylase B"/>
    <property type="match status" value="1"/>
</dbReference>
<dbReference type="GO" id="GO:0019806">
    <property type="term" value="F:bromide peroxidase activity"/>
    <property type="evidence" value="ECO:0007669"/>
    <property type="project" value="UniProtKB-EC"/>
</dbReference>
<reference evidence="4 5" key="1">
    <citation type="submission" date="2019-11" db="EMBL/GenBank/DDBJ databases">
        <authorList>
            <person name="Criscuolo A."/>
        </authorList>
    </citation>
    <scope>NUCLEOTIDE SEQUENCE [LARGE SCALE GENOMIC DNA]</scope>
    <source>
        <strain evidence="4">CIP111667</strain>
    </source>
</reference>
<evidence type="ECO:0000256" key="1">
    <source>
        <dbReference type="SAM" id="MobiDB-lite"/>
    </source>
</evidence>
<dbReference type="Proteomes" id="UP000419743">
    <property type="component" value="Unassembled WGS sequence"/>
</dbReference>
<dbReference type="InterPro" id="IPR000073">
    <property type="entry name" value="AB_hydrolase_1"/>
</dbReference>
<dbReference type="GO" id="GO:0016758">
    <property type="term" value="F:hexosyltransferase activity"/>
    <property type="evidence" value="ECO:0007669"/>
    <property type="project" value="InterPro"/>
</dbReference>
<evidence type="ECO:0000259" key="2">
    <source>
        <dbReference type="Pfam" id="PF00561"/>
    </source>
</evidence>
<keyword evidence="5" id="KW-1185">Reference proteome</keyword>
<dbReference type="SUPFAM" id="SSF53756">
    <property type="entry name" value="UDP-Glycosyltransferase/glycogen phosphorylase"/>
    <property type="match status" value="1"/>
</dbReference>
<keyword evidence="4" id="KW-0560">Oxidoreductase</keyword>
<dbReference type="Gene3D" id="3.40.50.1820">
    <property type="entry name" value="alpha/beta hydrolase"/>
    <property type="match status" value="1"/>
</dbReference>
<feature type="region of interest" description="Disordered" evidence="1">
    <location>
        <begin position="1"/>
        <end position="31"/>
    </location>
</feature>
<feature type="domain" description="Glycosyl transferase family 28 C-terminal" evidence="3">
    <location>
        <begin position="647"/>
        <end position="779"/>
    </location>
</feature>
<dbReference type="EMBL" id="CACRYJ010000025">
    <property type="protein sequence ID" value="VZO36767.1"/>
    <property type="molecule type" value="Genomic_DNA"/>
</dbReference>
<evidence type="ECO:0000313" key="4">
    <source>
        <dbReference type="EMBL" id="VZO36767.1"/>
    </source>
</evidence>
<dbReference type="PANTHER" id="PTHR43433">
    <property type="entry name" value="HYDROLASE, ALPHA/BETA FOLD FAMILY PROTEIN"/>
    <property type="match status" value="1"/>
</dbReference>
<feature type="compositionally biased region" description="Low complexity" evidence="1">
    <location>
        <begin position="371"/>
        <end position="395"/>
    </location>
</feature>
<feature type="region of interest" description="Disordered" evidence="1">
    <location>
        <begin position="64"/>
        <end position="87"/>
    </location>
</feature>
<feature type="compositionally biased region" description="Basic residues" evidence="1">
    <location>
        <begin position="396"/>
        <end position="406"/>
    </location>
</feature>
<evidence type="ECO:0000313" key="5">
    <source>
        <dbReference type="Proteomes" id="UP000419743"/>
    </source>
</evidence>
<accession>A0A7M4DIJ3</accession>
<dbReference type="Pfam" id="PF04101">
    <property type="entry name" value="Glyco_tran_28_C"/>
    <property type="match status" value="1"/>
</dbReference>
<sequence>MRTAALRKGWAVSTEPEDTADMTGRPVVGRGSPTRARVLRFTHAAEGRVGHTAGGSIPPAEVVAAPSPGNAPPVRDEPRPARVPDTTGVTVRDGVRIPYAVYGSGATTILLLPTWSLVPSRFWKAQVPYLARYFRVITFDGRGSGAAGRPEGAPAYTDEQYAADGAAVLDATGTDRAVVVGYSCGAAWAVHLAARHPERVQALVAIAPSCGLAVAAPEREKYAWDGHLDTTQGWAKYNKDYWLGGGYDDYVDFFARKMFTEPHSTKPIQDVVRWAHQISPQTLADTTAGRLGLEGATRTPLEPLCERVRCPVLVVHGLEDAVRPAAIGIRLADLTRGELVLVDGGGHGLPARDPVRTNLLIKEFAMDTVSATRPGPAAPAASSTPDGPDTRWQPQPRRRTWTRAQRRPRRALYLSSPIGLGHARRDLAVAQALRTHHPDLQIDWLTQHPVTRVLTDAGERVHPASAWLANESAHFEDASADHDLHAFQAIRQMDEILVNNFMVFADVVADGTYDLVIGDEAWDVDYFLHENPELKRFSFAWMTDFVGWVPMPDGGERELALTTDYNAEMIEQRARYRRIRDRSIFVGNPDDVVDLTFGPGLPGIREWTEANFDFAGYVTGFVPPTDAEREELRRRLGLGADDRLCVVTVGGSGVGTSLLHRVLDAVPAARRTVDGLHVLVVTGPRIDPDELPRRRGVTYRGYVPDLYRHLGACDLAVVQGGLTTSMELAAAGRPFLYVPLQHHFEQNVHVRHRLERYGAGRCVDYAEASDPDALAAAMAAEIERVPTSLPVETDGAARAAAMLAELL</sequence>
<comment type="caution">
    <text evidence="4">The sequence shown here is derived from an EMBL/GenBank/DDBJ whole genome shotgun (WGS) entry which is preliminary data.</text>
</comment>
<keyword evidence="4" id="KW-0575">Peroxidase</keyword>
<feature type="domain" description="AB hydrolase-1" evidence="2">
    <location>
        <begin position="108"/>
        <end position="347"/>
    </location>
</feature>
<gene>
    <name evidence="4" type="primary">bpoC_4</name>
    <name evidence="4" type="ORF">HALOF300_01946</name>
</gene>
<feature type="region of interest" description="Disordered" evidence="1">
    <location>
        <begin position="370"/>
        <end position="406"/>
    </location>
</feature>
<dbReference type="Pfam" id="PF00561">
    <property type="entry name" value="Abhydrolase_1"/>
    <property type="match status" value="1"/>
</dbReference>
<dbReference type="AlphaFoldDB" id="A0A7M4DIJ3"/>
<proteinExistence type="predicted"/>
<dbReference type="EC" id="1.11.1.18" evidence="4"/>
<dbReference type="PANTHER" id="PTHR43433:SF5">
    <property type="entry name" value="AB HYDROLASE-1 DOMAIN-CONTAINING PROTEIN"/>
    <property type="match status" value="1"/>
</dbReference>
<dbReference type="SUPFAM" id="SSF53474">
    <property type="entry name" value="alpha/beta-Hydrolases"/>
    <property type="match status" value="1"/>
</dbReference>